<reference evidence="1" key="1">
    <citation type="submission" date="2020-09" db="EMBL/GenBank/DDBJ databases">
        <title>A novel bacterium of genus Neiella, isolated from South China Sea.</title>
        <authorList>
            <person name="Huang H."/>
            <person name="Mo K."/>
            <person name="Hu Y."/>
        </authorList>
    </citation>
    <scope>NUCLEOTIDE SEQUENCE</scope>
    <source>
        <strain evidence="1">HB171785</strain>
    </source>
</reference>
<dbReference type="EMBL" id="JACXAF010000009">
    <property type="protein sequence ID" value="MBD1389462.1"/>
    <property type="molecule type" value="Genomic_DNA"/>
</dbReference>
<dbReference type="InterPro" id="IPR017642">
    <property type="entry name" value="DNA_S_mod_DndB"/>
</dbReference>
<dbReference type="RefSeq" id="WP_191144569.1">
    <property type="nucleotide sequence ID" value="NZ_JACXAF010000009.1"/>
</dbReference>
<evidence type="ECO:0000313" key="1">
    <source>
        <dbReference type="EMBL" id="MBD1389462.1"/>
    </source>
</evidence>
<protein>
    <submittedName>
        <fullName evidence="1">DNA sulfur modification protein DndB</fullName>
    </submittedName>
</protein>
<proteinExistence type="predicted"/>
<accession>A0A8J6UPU0</accession>
<dbReference type="NCBIfam" id="TIGR03187">
    <property type="entry name" value="DGQHR"/>
    <property type="match status" value="1"/>
</dbReference>
<name>A0A8J6UPU0_9GAMM</name>
<comment type="caution">
    <text evidence="1">The sequence shown here is derived from an EMBL/GenBank/DDBJ whole genome shotgun (WGS) entry which is preliminary data.</text>
</comment>
<organism evidence="1 2">
    <name type="scientific">Neiella litorisoli</name>
    <dbReference type="NCBI Taxonomy" id="2771431"/>
    <lineage>
        <taxon>Bacteria</taxon>
        <taxon>Pseudomonadati</taxon>
        <taxon>Pseudomonadota</taxon>
        <taxon>Gammaproteobacteria</taxon>
        <taxon>Alteromonadales</taxon>
        <taxon>Echinimonadaceae</taxon>
        <taxon>Neiella</taxon>
    </lineage>
</organism>
<gene>
    <name evidence="1" type="ORF">IC617_08485</name>
</gene>
<sequence length="373" mass="40951">MPIRLIVLAAKEANRITYTGKLSYAELSANFEQLPTEGVPSELKQQRDLTSARANAIRKYLTDNDDYSFPGVVAIIKGFTFSRADLTMAGQPYGQAHVQVGEMVIPDDAVRFLADGQGRLGGISKALPQKPELADSFIDIKIIEGTTIEQHQRIFVDYNRNAKKTSEAINLTMDTREVKSRFTKAVLNSFPEALRSRFDMEKTGVSGSTSFLWTINQLASFLVNYTGLTAKQMEEVLADEAAMSVYIRHIGQFFEKLIANPQIEAALSGKISAASVREDYVFGTAVMLEALGQVGHAVSAYFLMNGTEDWSRLDGLAHVDFQRLAKHWQGRCVGAEGEMVKNKRAKCLSAVTIITSLGLPLTPELAETLSAAA</sequence>
<keyword evidence="2" id="KW-1185">Reference proteome</keyword>
<dbReference type="Pfam" id="PF14072">
    <property type="entry name" value="DndB"/>
    <property type="match status" value="1"/>
</dbReference>
<dbReference type="AlphaFoldDB" id="A0A8J6UPU0"/>
<dbReference type="InterPro" id="IPR017601">
    <property type="entry name" value="DGQHR-contain_dom"/>
</dbReference>
<evidence type="ECO:0000313" key="2">
    <source>
        <dbReference type="Proteomes" id="UP000638014"/>
    </source>
</evidence>
<dbReference type="CDD" id="cd16412">
    <property type="entry name" value="dndB"/>
    <property type="match status" value="1"/>
</dbReference>
<dbReference type="Proteomes" id="UP000638014">
    <property type="component" value="Unassembled WGS sequence"/>
</dbReference>